<sequence>MTGNGEVGESRPRRAGRTATTRDGSSKGTADRPTGSSRRASSGASADTVGARGVLTAARELASELGWNWEALSGLRREGDGWTVAMDVVETRRVPSTTDVIAVYELDVDDTGELLGYRRLRHYVRGRGDNEQNP</sequence>
<feature type="region of interest" description="Disordered" evidence="1">
    <location>
        <begin position="1"/>
        <end position="51"/>
    </location>
</feature>
<dbReference type="RefSeq" id="WP_378019453.1">
    <property type="nucleotide sequence ID" value="NZ_JBHSKG010000001.1"/>
</dbReference>
<name>A0ABV9ZAU8_9PSEU</name>
<evidence type="ECO:0000313" key="3">
    <source>
        <dbReference type="Proteomes" id="UP001596175"/>
    </source>
</evidence>
<dbReference type="EMBL" id="JBHSKG010000001">
    <property type="protein sequence ID" value="MFC5137248.1"/>
    <property type="molecule type" value="Genomic_DNA"/>
</dbReference>
<evidence type="ECO:0000313" key="2">
    <source>
        <dbReference type="EMBL" id="MFC5137248.1"/>
    </source>
</evidence>
<organism evidence="2 3">
    <name type="scientific">Actinomycetospora rhizophila</name>
    <dbReference type="NCBI Taxonomy" id="1416876"/>
    <lineage>
        <taxon>Bacteria</taxon>
        <taxon>Bacillati</taxon>
        <taxon>Actinomycetota</taxon>
        <taxon>Actinomycetes</taxon>
        <taxon>Pseudonocardiales</taxon>
        <taxon>Pseudonocardiaceae</taxon>
        <taxon>Actinomycetospora</taxon>
    </lineage>
</organism>
<reference evidence="3" key="1">
    <citation type="journal article" date="2019" name="Int. J. Syst. Evol. Microbiol.">
        <title>The Global Catalogue of Microorganisms (GCM) 10K type strain sequencing project: providing services to taxonomists for standard genome sequencing and annotation.</title>
        <authorList>
            <consortium name="The Broad Institute Genomics Platform"/>
            <consortium name="The Broad Institute Genome Sequencing Center for Infectious Disease"/>
            <person name="Wu L."/>
            <person name="Ma J."/>
        </authorList>
    </citation>
    <scope>NUCLEOTIDE SEQUENCE [LARGE SCALE GENOMIC DNA]</scope>
    <source>
        <strain evidence="3">XZYJ18</strain>
    </source>
</reference>
<protein>
    <submittedName>
        <fullName evidence="2">Gas vesicle protein GvpO</fullName>
    </submittedName>
</protein>
<accession>A0ABV9ZAU8</accession>
<feature type="compositionally biased region" description="Low complexity" evidence="1">
    <location>
        <begin position="35"/>
        <end position="46"/>
    </location>
</feature>
<comment type="caution">
    <text evidence="2">The sequence shown here is derived from an EMBL/GenBank/DDBJ whole genome shotgun (WGS) entry which is preliminary data.</text>
</comment>
<keyword evidence="3" id="KW-1185">Reference proteome</keyword>
<dbReference type="InterPro" id="IPR008634">
    <property type="entry name" value="Gas-vesicle_GvpO"/>
</dbReference>
<proteinExistence type="predicted"/>
<dbReference type="Proteomes" id="UP001596175">
    <property type="component" value="Unassembled WGS sequence"/>
</dbReference>
<dbReference type="Pfam" id="PF05800">
    <property type="entry name" value="GvpO"/>
    <property type="match status" value="1"/>
</dbReference>
<gene>
    <name evidence="2" type="primary">gvpO</name>
    <name evidence="2" type="ORF">ACFPK1_03340</name>
</gene>
<evidence type="ECO:0000256" key="1">
    <source>
        <dbReference type="SAM" id="MobiDB-lite"/>
    </source>
</evidence>